<dbReference type="InterPro" id="IPR013103">
    <property type="entry name" value="RVT_2"/>
</dbReference>
<evidence type="ECO:0000256" key="1">
    <source>
        <dbReference type="SAM" id="MobiDB-lite"/>
    </source>
</evidence>
<gene>
    <name evidence="4" type="ORF">Tci_003795</name>
</gene>
<protein>
    <submittedName>
        <fullName evidence="4">Retrovirus-related Pol polyprotein from transposon TNT 1-94</fullName>
    </submittedName>
</protein>
<dbReference type="InterPro" id="IPR025724">
    <property type="entry name" value="GAG-pre-integrase_dom"/>
</dbReference>
<organism evidence="4">
    <name type="scientific">Tanacetum cinerariifolium</name>
    <name type="common">Dalmatian daisy</name>
    <name type="synonym">Chrysanthemum cinerariifolium</name>
    <dbReference type="NCBI Taxonomy" id="118510"/>
    <lineage>
        <taxon>Eukaryota</taxon>
        <taxon>Viridiplantae</taxon>
        <taxon>Streptophyta</taxon>
        <taxon>Embryophyta</taxon>
        <taxon>Tracheophyta</taxon>
        <taxon>Spermatophyta</taxon>
        <taxon>Magnoliopsida</taxon>
        <taxon>eudicotyledons</taxon>
        <taxon>Gunneridae</taxon>
        <taxon>Pentapetalae</taxon>
        <taxon>asterids</taxon>
        <taxon>campanulids</taxon>
        <taxon>Asterales</taxon>
        <taxon>Asteraceae</taxon>
        <taxon>Asteroideae</taxon>
        <taxon>Anthemideae</taxon>
        <taxon>Anthemidinae</taxon>
        <taxon>Tanacetum</taxon>
    </lineage>
</organism>
<feature type="domain" description="Reverse transcriptase Ty1/copia-type" evidence="2">
    <location>
        <begin position="331"/>
        <end position="508"/>
    </location>
</feature>
<evidence type="ECO:0000313" key="4">
    <source>
        <dbReference type="EMBL" id="GEU31817.1"/>
    </source>
</evidence>
<sequence length="821" mass="93887">MVSKVDVKTDKSKLVTSCSTPNNEQKKKKNANILARGMPQTQSFLGRTFCDGDLEVAFHSKTCYVWKLKGEDLLTGARDSNLYTIFISEMAVSSLVCLMSKATSTKSWLWPHRLSHLNFGTINHLIKQDLVEGLLRFKYDNDHLCSACEHRKRKKAIILPKLVPKYYAARTLEVSKNSTANTLDNEETLSSFSIITKDHDAPQLVSSSEESIANEPTTPVSDNRSDEQVQKDIAKLDRNTFMNPFRTIEFQEAEWTKNHPTKKVIGDPLKAVTTRSRLHTDVKMGMNVLTVSATKPTNIRKLCLITARLNQCKMSLISSKDWMCRNLLNELLIKNNSQQEGIDFEELFAPVARLEAVRMFVAYAAHMHFTIYQMDVKTTFLNGPLREEVFVSQPDGFADPDFPNHVYRLKKALYDLKQTSRAWYNKLSSFLIDHHFTKGIIDQTLFTRRHEDDILLVQIYVDDIIFSSTNSIFSNRFAKLKKDNFEMSMMGKMKFFLGLQEVRRCNNYVALQNIPCPKECRVVGKLLVDHALSYALTATADVSAVYLQQFWKTVKQVPNANETIYFMVYKQEITYTVDMFRATLKLPVETLEQPFIPPASLEYIQPFLKIIVYQGLVDKVSAFYTKNLAHPWQTMFKVFNRCLTSQTFGHDLTKINILQIFQAVVNKVHVDYASLLCEDTLAYAELEQSYIDEDGKVLELEAKLFKKKNMVEKVVYDELSNKCSRLKNCCISLEIKNEKLVASAKTNKSKTISFQEPRKSTSDPPNQADSRKSKITNPPLLNSTRVKINTSGSGSQPLDNIKNNKILHTTIAYKKIKYKTA</sequence>
<comment type="caution">
    <text evidence="4">The sequence shown here is derived from an EMBL/GenBank/DDBJ whole genome shotgun (WGS) entry which is preliminary data.</text>
</comment>
<feature type="region of interest" description="Disordered" evidence="1">
    <location>
        <begin position="749"/>
        <end position="801"/>
    </location>
</feature>
<evidence type="ECO:0000259" key="2">
    <source>
        <dbReference type="Pfam" id="PF07727"/>
    </source>
</evidence>
<feature type="domain" description="GAG-pre-integrase" evidence="3">
    <location>
        <begin position="81"/>
        <end position="152"/>
    </location>
</feature>
<proteinExistence type="predicted"/>
<feature type="compositionally biased region" description="Polar residues" evidence="1">
    <location>
        <begin position="775"/>
        <end position="801"/>
    </location>
</feature>
<dbReference type="AlphaFoldDB" id="A0A6L2J5J1"/>
<name>A0A6L2J5J1_TANCI</name>
<dbReference type="EMBL" id="BKCJ010000289">
    <property type="protein sequence ID" value="GEU31817.1"/>
    <property type="molecule type" value="Genomic_DNA"/>
</dbReference>
<evidence type="ECO:0000259" key="3">
    <source>
        <dbReference type="Pfam" id="PF13976"/>
    </source>
</evidence>
<dbReference type="Pfam" id="PF13976">
    <property type="entry name" value="gag_pre-integrs"/>
    <property type="match status" value="1"/>
</dbReference>
<dbReference type="Pfam" id="PF07727">
    <property type="entry name" value="RVT_2"/>
    <property type="match status" value="1"/>
</dbReference>
<accession>A0A6L2J5J1</accession>
<reference evidence="4" key="1">
    <citation type="journal article" date="2019" name="Sci. Rep.">
        <title>Draft genome of Tanacetum cinerariifolium, the natural source of mosquito coil.</title>
        <authorList>
            <person name="Yamashiro T."/>
            <person name="Shiraishi A."/>
            <person name="Satake H."/>
            <person name="Nakayama K."/>
        </authorList>
    </citation>
    <scope>NUCLEOTIDE SEQUENCE</scope>
</reference>
<feature type="region of interest" description="Disordered" evidence="1">
    <location>
        <begin position="205"/>
        <end position="228"/>
    </location>
</feature>
<feature type="compositionally biased region" description="Polar residues" evidence="1">
    <location>
        <begin position="205"/>
        <end position="222"/>
    </location>
</feature>